<sequence>MPEVPQMPGRQIDAACQARPPLLLLLQPATFVLKAVFFSNSALGLRAPAVPEWANEYITQRMQTTRTSNSPKIEGDKECKTRNGHVSAKHLGFATGRYGRTLGSEVPPNCFRHAASEFHPWPRSLALDIAAGILETERHQVQHTLQPVSDLGTTPQTQDLRQKLNRRGSADIFFSAAWRFSSVLQRQQRHPGTDMDCNSQQLLRAQILCLRRISGQYPARVWAIQKALQMFL</sequence>
<keyword evidence="2" id="KW-1185">Reference proteome</keyword>
<protein>
    <submittedName>
        <fullName evidence="1">Uncharacterized protein</fullName>
    </submittedName>
</protein>
<comment type="caution">
    <text evidence="1">The sequence shown here is derived from an EMBL/GenBank/DDBJ whole genome shotgun (WGS) entry which is preliminary data.</text>
</comment>
<evidence type="ECO:0000313" key="2">
    <source>
        <dbReference type="Proteomes" id="UP000654075"/>
    </source>
</evidence>
<gene>
    <name evidence="1" type="ORF">PGLA1383_LOCUS6225</name>
</gene>
<accession>A0A813DMN3</accession>
<organism evidence="1 2">
    <name type="scientific">Polarella glacialis</name>
    <name type="common">Dinoflagellate</name>
    <dbReference type="NCBI Taxonomy" id="89957"/>
    <lineage>
        <taxon>Eukaryota</taxon>
        <taxon>Sar</taxon>
        <taxon>Alveolata</taxon>
        <taxon>Dinophyceae</taxon>
        <taxon>Suessiales</taxon>
        <taxon>Suessiaceae</taxon>
        <taxon>Polarella</taxon>
    </lineage>
</organism>
<dbReference type="AlphaFoldDB" id="A0A813DMN3"/>
<dbReference type="EMBL" id="CAJNNV010002570">
    <property type="protein sequence ID" value="CAE8587387.1"/>
    <property type="molecule type" value="Genomic_DNA"/>
</dbReference>
<name>A0A813DMN3_POLGL</name>
<evidence type="ECO:0000313" key="1">
    <source>
        <dbReference type="EMBL" id="CAE8587387.1"/>
    </source>
</evidence>
<reference evidence="1" key="1">
    <citation type="submission" date="2021-02" db="EMBL/GenBank/DDBJ databases">
        <authorList>
            <person name="Dougan E. K."/>
            <person name="Rhodes N."/>
            <person name="Thang M."/>
            <person name="Chan C."/>
        </authorList>
    </citation>
    <scope>NUCLEOTIDE SEQUENCE</scope>
</reference>
<proteinExistence type="predicted"/>
<dbReference type="Proteomes" id="UP000654075">
    <property type="component" value="Unassembled WGS sequence"/>
</dbReference>